<name>A0A1I5MS25_9HYPH</name>
<dbReference type="GO" id="GO:0003677">
    <property type="term" value="F:DNA binding"/>
    <property type="evidence" value="ECO:0007669"/>
    <property type="project" value="InterPro"/>
</dbReference>
<evidence type="ECO:0000313" key="3">
    <source>
        <dbReference type="Proteomes" id="UP000199236"/>
    </source>
</evidence>
<dbReference type="AlphaFoldDB" id="A0A1I5MS25"/>
<dbReference type="Pfam" id="PF01381">
    <property type="entry name" value="HTH_3"/>
    <property type="match status" value="1"/>
</dbReference>
<dbReference type="RefSeq" id="WP_090075593.1">
    <property type="nucleotide sequence ID" value="NZ_FOVR01000023.1"/>
</dbReference>
<dbReference type="SMART" id="SM00530">
    <property type="entry name" value="HTH_XRE"/>
    <property type="match status" value="1"/>
</dbReference>
<dbReference type="PROSITE" id="PS50943">
    <property type="entry name" value="HTH_CROC1"/>
    <property type="match status" value="1"/>
</dbReference>
<evidence type="ECO:0000313" key="2">
    <source>
        <dbReference type="EMBL" id="SFP12177.1"/>
    </source>
</evidence>
<proteinExistence type="predicted"/>
<dbReference type="STRING" id="655353.SAMN04488056_1238"/>
<feature type="domain" description="HTH cro/C1-type" evidence="1">
    <location>
        <begin position="16"/>
        <end position="70"/>
    </location>
</feature>
<dbReference type="Gene3D" id="1.10.260.40">
    <property type="entry name" value="lambda repressor-like DNA-binding domains"/>
    <property type="match status" value="1"/>
</dbReference>
<keyword evidence="3" id="KW-1185">Reference proteome</keyword>
<evidence type="ECO:0000259" key="1">
    <source>
        <dbReference type="PROSITE" id="PS50943"/>
    </source>
</evidence>
<reference evidence="2 3" key="1">
    <citation type="submission" date="2016-10" db="EMBL/GenBank/DDBJ databases">
        <authorList>
            <person name="de Groot N.N."/>
        </authorList>
    </citation>
    <scope>NUCLEOTIDE SEQUENCE [LARGE SCALE GENOMIC DNA]</scope>
    <source>
        <strain evidence="2 3">CGMCC 1.9157</strain>
    </source>
</reference>
<dbReference type="InterPro" id="IPR001387">
    <property type="entry name" value="Cro/C1-type_HTH"/>
</dbReference>
<dbReference type="EMBL" id="FOVR01000023">
    <property type="protein sequence ID" value="SFP12177.1"/>
    <property type="molecule type" value="Genomic_DNA"/>
</dbReference>
<gene>
    <name evidence="2" type="ORF">SAMN04488056_1238</name>
</gene>
<dbReference type="CDD" id="cd00093">
    <property type="entry name" value="HTH_XRE"/>
    <property type="match status" value="1"/>
</dbReference>
<dbReference type="OrthoDB" id="9797172at2"/>
<dbReference type="SUPFAM" id="SSF47413">
    <property type="entry name" value="lambda repressor-like DNA-binding domains"/>
    <property type="match status" value="1"/>
</dbReference>
<dbReference type="InterPro" id="IPR010982">
    <property type="entry name" value="Lambda_DNA-bd_dom_sf"/>
</dbReference>
<protein>
    <submittedName>
        <fullName evidence="2">Transcriptional regulator, contains XRE-family HTH domain</fullName>
    </submittedName>
</protein>
<organism evidence="2 3">
    <name type="scientific">Cohaesibacter marisflavi</name>
    <dbReference type="NCBI Taxonomy" id="655353"/>
    <lineage>
        <taxon>Bacteria</taxon>
        <taxon>Pseudomonadati</taxon>
        <taxon>Pseudomonadota</taxon>
        <taxon>Alphaproteobacteria</taxon>
        <taxon>Hyphomicrobiales</taxon>
        <taxon>Cohaesibacteraceae</taxon>
    </lineage>
</organism>
<dbReference type="Proteomes" id="UP000199236">
    <property type="component" value="Unassembled WGS sequence"/>
</dbReference>
<accession>A0A1I5MS25</accession>
<sequence length="130" mass="14745">MKKSPHEYDIYVGSRVRMARSMVSMSQTVLADELGITFQQIQKYEKGTNRISAGRLVLIARILGKPINWFFEDIEAKTKNDNGLETAFQTEPGSRLLRTFYHASKEQRKIIADLARTIVKGNSPETVPAE</sequence>